<organism evidence="2 3">
    <name type="scientific">Bacillus pseudomycoides</name>
    <dbReference type="NCBI Taxonomy" id="64104"/>
    <lineage>
        <taxon>Bacteria</taxon>
        <taxon>Bacillati</taxon>
        <taxon>Bacillota</taxon>
        <taxon>Bacilli</taxon>
        <taxon>Bacillales</taxon>
        <taxon>Bacillaceae</taxon>
        <taxon>Bacillus</taxon>
        <taxon>Bacillus cereus group</taxon>
    </lineage>
</organism>
<comment type="caution">
    <text evidence="2">The sequence shown here is derived from an EMBL/GenBank/DDBJ whole genome shotgun (WGS) entry which is preliminary data.</text>
</comment>
<gene>
    <name evidence="2" type="ORF">BW425_15790</name>
</gene>
<evidence type="ECO:0000313" key="2">
    <source>
        <dbReference type="EMBL" id="OUM47958.1"/>
    </source>
</evidence>
<reference evidence="2 3" key="1">
    <citation type="submission" date="2017-02" db="EMBL/GenBank/DDBJ databases">
        <title>Bacillus pseudomycoides isolate FSL K6-0042.</title>
        <authorList>
            <person name="Kovac J."/>
        </authorList>
    </citation>
    <scope>NUCLEOTIDE SEQUENCE [LARGE SCALE GENOMIC DNA]</scope>
    <source>
        <strain evidence="2 3">FSL K6-0042</strain>
    </source>
</reference>
<accession>A0A1Y3MBX1</accession>
<keyword evidence="1" id="KW-0732">Signal</keyword>
<dbReference type="Proteomes" id="UP000195321">
    <property type="component" value="Unassembled WGS sequence"/>
</dbReference>
<feature type="signal peptide" evidence="1">
    <location>
        <begin position="1"/>
        <end position="27"/>
    </location>
</feature>
<evidence type="ECO:0000313" key="3">
    <source>
        <dbReference type="Proteomes" id="UP000195321"/>
    </source>
</evidence>
<evidence type="ECO:0000256" key="1">
    <source>
        <dbReference type="SAM" id="SignalP"/>
    </source>
</evidence>
<feature type="chain" id="PRO_5012237824" evidence="1">
    <location>
        <begin position="28"/>
        <end position="215"/>
    </location>
</feature>
<name>A0A1Y3MBX1_9BACI</name>
<proteinExistence type="predicted"/>
<dbReference type="EMBL" id="MWPX01000017">
    <property type="protein sequence ID" value="OUM47958.1"/>
    <property type="molecule type" value="Genomic_DNA"/>
</dbReference>
<protein>
    <submittedName>
        <fullName evidence="2">Uncharacterized protein</fullName>
    </submittedName>
</protein>
<dbReference type="AlphaFoldDB" id="A0A1Y3MBX1"/>
<sequence>MYMWKRLFLISCILSMFYLSSGGTAFAQTVPSNEMTSSFSYILKRNALIMAYAAEKAKEEGTFPTSVGLAFAEKVRPGGEWDYKTKLGRKKQYIFNGYLMKGEDLGNIHFGYVARAATIPIELIATAEGAALIYHGDKYKGWADSYFDQPNDEAGRAQGVMFWDNKTLPDPYGPPPPPVKPFESAKEQPKFKALTIKEKTEIKADIQRISKELLK</sequence>